<sequence>MNLKRFKAVALAIFVLTLILALAGTCTAASVEIRGAPLDTGSTESQNISWDFRTFPAFAFNANKYSNYVSGVGEHLYFEDKGNSPALGKDNPSASTIDEGELFYTTKQFPSKYKVFSEEENVTKLSFFYMMHLFGKPYCTIDNDATHLAKMLYQQGASDKKTLKAGETWDIAGGYSLILNGIDVNGNKCYFSLYQNGKELDTAVISTDGTIDDRIFTADAEFGDNDTHIYFVTFVDSVFASADTDFAVFKYTWLIDKDKPLSIESGDEFGKFEVDQALENLIVMSNSDAITINVDADSKTNITDEWYFKTSDAEKGSNGGYVIFPAKTVILAEQSPATATGTATGTAGTDTSSPASSNVQVQEDNSTQTKAITETSSGNSGEVYGTSSEVPAEAETPVSSSSEAATSSGFGGFLAFVSLVSIVYCFKRNQI</sequence>
<dbReference type="PATRIC" id="fig|1434118.4.peg.5477"/>
<accession>A0A0E3PTN8</accession>
<feature type="region of interest" description="Disordered" evidence="1">
    <location>
        <begin position="339"/>
        <end position="407"/>
    </location>
</feature>
<gene>
    <name evidence="4" type="ORF">MSSAC_4272</name>
</gene>
<evidence type="ECO:0000313" key="5">
    <source>
        <dbReference type="Proteomes" id="UP000033123"/>
    </source>
</evidence>
<dbReference type="GeneID" id="24874015"/>
<keyword evidence="2" id="KW-0812">Transmembrane</keyword>
<dbReference type="EMBL" id="CP009508">
    <property type="protein sequence ID" value="AKB38862.1"/>
    <property type="molecule type" value="Genomic_DNA"/>
</dbReference>
<organism evidence="4 5">
    <name type="scientific">Methanosarcina siciliae C2J</name>
    <dbReference type="NCBI Taxonomy" id="1434118"/>
    <lineage>
        <taxon>Archaea</taxon>
        <taxon>Methanobacteriati</taxon>
        <taxon>Methanobacteriota</taxon>
        <taxon>Stenosarchaea group</taxon>
        <taxon>Methanomicrobia</taxon>
        <taxon>Methanosarcinales</taxon>
        <taxon>Methanosarcinaceae</taxon>
        <taxon>Methanosarcina</taxon>
    </lineage>
</organism>
<reference evidence="4 5" key="1">
    <citation type="submission" date="2014-07" db="EMBL/GenBank/DDBJ databases">
        <title>Methanogenic archaea and the global carbon cycle.</title>
        <authorList>
            <person name="Henriksen J.R."/>
            <person name="Luke J."/>
            <person name="Reinhart S."/>
            <person name="Benedict M.N."/>
            <person name="Youngblut N.D."/>
            <person name="Metcalf M.E."/>
            <person name="Whitaker R.J."/>
            <person name="Metcalf W.W."/>
        </authorList>
    </citation>
    <scope>NUCLEOTIDE SEQUENCE [LARGE SCALE GENOMIC DNA]</scope>
    <source>
        <strain evidence="4 5">C2J</strain>
    </source>
</reference>
<dbReference type="RefSeq" id="WP_052727411.1">
    <property type="nucleotide sequence ID" value="NZ_CP009508.1"/>
</dbReference>
<keyword evidence="2" id="KW-0472">Membrane</keyword>
<dbReference type="Pfam" id="PF07752">
    <property type="entry name" value="S-layer"/>
    <property type="match status" value="1"/>
</dbReference>
<evidence type="ECO:0000313" key="4">
    <source>
        <dbReference type="EMBL" id="AKB38862.1"/>
    </source>
</evidence>
<dbReference type="Gene3D" id="2.60.98.40">
    <property type="match status" value="1"/>
</dbReference>
<dbReference type="NCBIfam" id="TIGR01567">
    <property type="entry name" value="S_layer_rel_Mac"/>
    <property type="match status" value="1"/>
</dbReference>
<proteinExistence type="predicted"/>
<dbReference type="AlphaFoldDB" id="A0A0E3PTN8"/>
<dbReference type="HOGENOM" id="CLU_050176_0_0_2"/>
<evidence type="ECO:0000259" key="3">
    <source>
        <dbReference type="Pfam" id="PF07752"/>
    </source>
</evidence>
<dbReference type="InterPro" id="IPR006457">
    <property type="entry name" value="S_layer-rel_Mac"/>
</dbReference>
<dbReference type="STRING" id="1434118.MSSAC_4272"/>
<feature type="domain" description="S-layer family duplication" evidence="3">
    <location>
        <begin position="42"/>
        <end position="312"/>
    </location>
</feature>
<feature type="compositionally biased region" description="Polar residues" evidence="1">
    <location>
        <begin position="358"/>
        <end position="389"/>
    </location>
</feature>
<dbReference type="Gene3D" id="2.60.40.4190">
    <property type="match status" value="1"/>
</dbReference>
<feature type="compositionally biased region" description="Low complexity" evidence="1">
    <location>
        <begin position="391"/>
        <end position="407"/>
    </location>
</feature>
<name>A0A0E3PTN8_9EURY</name>
<evidence type="ECO:0000256" key="2">
    <source>
        <dbReference type="SAM" id="Phobius"/>
    </source>
</evidence>
<feature type="compositionally biased region" description="Low complexity" evidence="1">
    <location>
        <begin position="339"/>
        <end position="357"/>
    </location>
</feature>
<dbReference type="Proteomes" id="UP000033123">
    <property type="component" value="Chromosome"/>
</dbReference>
<keyword evidence="2" id="KW-1133">Transmembrane helix</keyword>
<dbReference type="KEGG" id="msj:MSSAC_4272"/>
<protein>
    <recommendedName>
        <fullName evidence="3">S-layer family duplication domain-containing protein</fullName>
    </recommendedName>
</protein>
<feature type="transmembrane region" description="Helical" evidence="2">
    <location>
        <begin position="409"/>
        <end position="426"/>
    </location>
</feature>
<evidence type="ECO:0000256" key="1">
    <source>
        <dbReference type="SAM" id="MobiDB-lite"/>
    </source>
</evidence>